<feature type="transmembrane region" description="Helical" evidence="4">
    <location>
        <begin position="111"/>
        <end position="128"/>
    </location>
</feature>
<dbReference type="Pfam" id="PF12833">
    <property type="entry name" value="HTH_18"/>
    <property type="match status" value="1"/>
</dbReference>
<comment type="caution">
    <text evidence="6">The sequence shown here is derived from an EMBL/GenBank/DDBJ whole genome shotgun (WGS) entry which is preliminary data.</text>
</comment>
<evidence type="ECO:0000313" key="6">
    <source>
        <dbReference type="EMBL" id="MEH7829579.1"/>
    </source>
</evidence>
<dbReference type="PANTHER" id="PTHR43280:SF29">
    <property type="entry name" value="ARAC-FAMILY TRANSCRIPTIONAL REGULATOR"/>
    <property type="match status" value="1"/>
</dbReference>
<feature type="transmembrane region" description="Helical" evidence="4">
    <location>
        <begin position="87"/>
        <end position="105"/>
    </location>
</feature>
<keyword evidence="4" id="KW-0812">Transmembrane</keyword>
<evidence type="ECO:0000256" key="1">
    <source>
        <dbReference type="ARBA" id="ARBA00023015"/>
    </source>
</evidence>
<dbReference type="EMBL" id="JBALHR010000011">
    <property type="protein sequence ID" value="MEH7829579.1"/>
    <property type="molecule type" value="Genomic_DNA"/>
</dbReference>
<evidence type="ECO:0000256" key="2">
    <source>
        <dbReference type="ARBA" id="ARBA00023125"/>
    </source>
</evidence>
<protein>
    <submittedName>
        <fullName evidence="6">Helix-turn-helix domain-containing protein</fullName>
    </submittedName>
</protein>
<organism evidence="6 7">
    <name type="scientific">Gemmobacter denitrificans</name>
    <dbReference type="NCBI Taxonomy" id="3123040"/>
    <lineage>
        <taxon>Bacteria</taxon>
        <taxon>Pseudomonadati</taxon>
        <taxon>Pseudomonadota</taxon>
        <taxon>Alphaproteobacteria</taxon>
        <taxon>Rhodobacterales</taxon>
        <taxon>Paracoccaceae</taxon>
        <taxon>Gemmobacter</taxon>
    </lineage>
</organism>
<dbReference type="Gene3D" id="1.10.10.60">
    <property type="entry name" value="Homeodomain-like"/>
    <property type="match status" value="1"/>
</dbReference>
<evidence type="ECO:0000313" key="7">
    <source>
        <dbReference type="Proteomes" id="UP001431963"/>
    </source>
</evidence>
<keyword evidence="4" id="KW-1133">Transmembrane helix</keyword>
<gene>
    <name evidence="6" type="ORF">V6590_15605</name>
</gene>
<feature type="domain" description="HTH araC/xylS-type" evidence="5">
    <location>
        <begin position="228"/>
        <end position="332"/>
    </location>
</feature>
<evidence type="ECO:0000256" key="3">
    <source>
        <dbReference type="ARBA" id="ARBA00023163"/>
    </source>
</evidence>
<dbReference type="PROSITE" id="PS01124">
    <property type="entry name" value="HTH_ARAC_FAMILY_2"/>
    <property type="match status" value="1"/>
</dbReference>
<name>A0ABU8BXZ8_9RHOB</name>
<reference evidence="6" key="1">
    <citation type="submission" date="2024-02" db="EMBL/GenBank/DDBJ databases">
        <title>Genome sequences of strain Gemmobacter sp. JM10B15.</title>
        <authorList>
            <person name="Zhang M."/>
        </authorList>
    </citation>
    <scope>NUCLEOTIDE SEQUENCE</scope>
    <source>
        <strain evidence="6">JM10B15</strain>
    </source>
</reference>
<keyword evidence="1" id="KW-0805">Transcription regulation</keyword>
<dbReference type="SUPFAM" id="SSF46689">
    <property type="entry name" value="Homeodomain-like"/>
    <property type="match status" value="1"/>
</dbReference>
<dbReference type="Proteomes" id="UP001431963">
    <property type="component" value="Unassembled WGS sequence"/>
</dbReference>
<keyword evidence="4" id="KW-0472">Membrane</keyword>
<dbReference type="PANTHER" id="PTHR43280">
    <property type="entry name" value="ARAC-FAMILY TRANSCRIPTIONAL REGULATOR"/>
    <property type="match status" value="1"/>
</dbReference>
<keyword evidence="2" id="KW-0238">DNA-binding</keyword>
<dbReference type="InterPro" id="IPR009057">
    <property type="entry name" value="Homeodomain-like_sf"/>
</dbReference>
<evidence type="ECO:0000259" key="5">
    <source>
        <dbReference type="PROSITE" id="PS01124"/>
    </source>
</evidence>
<sequence length="339" mass="35975">MLTLPVPLVASLILIFLVARAALRQTVRWPLLVLIAAEAVQGMVISGRQHYGIGWLAPVQPVLAMAIPPLAWLAFQIVARRGHLVSGDLWHLAGPAFAVFCVVQAPPMLDHAVLASFFGYGTALLLALRGGRDMLERTRLDSGEAPVRIWRWIGVALILSGCSDVILVAMEMAGLGGWRGHVVSLMWGGTLLAIAGLALSDVLAPGDDTPPDEAAPEIASAGPSESDAALVAQMEALLAERQLFLDPSLTLSQIACRLRVPVKALSAAINRVKGENVSRVVNGMRIAHACGLLLGGASVTQAMLDSGFNTKSNFNREFLRVTGLAPSDWLRRESAKGPA</sequence>
<dbReference type="InterPro" id="IPR018060">
    <property type="entry name" value="HTH_AraC"/>
</dbReference>
<feature type="transmembrane region" description="Helical" evidence="4">
    <location>
        <begin position="182"/>
        <end position="204"/>
    </location>
</feature>
<feature type="transmembrane region" description="Helical" evidence="4">
    <location>
        <begin position="53"/>
        <end position="75"/>
    </location>
</feature>
<dbReference type="SMART" id="SM00342">
    <property type="entry name" value="HTH_ARAC"/>
    <property type="match status" value="1"/>
</dbReference>
<feature type="transmembrane region" description="Helical" evidence="4">
    <location>
        <begin position="149"/>
        <end position="170"/>
    </location>
</feature>
<proteinExistence type="predicted"/>
<accession>A0ABU8BXZ8</accession>
<keyword evidence="7" id="KW-1185">Reference proteome</keyword>
<dbReference type="RefSeq" id="WP_335424611.1">
    <property type="nucleotide sequence ID" value="NZ_JBALHR010000011.1"/>
</dbReference>
<evidence type="ECO:0000256" key="4">
    <source>
        <dbReference type="SAM" id="Phobius"/>
    </source>
</evidence>
<keyword evidence="3" id="KW-0804">Transcription</keyword>